<keyword evidence="1" id="KW-0472">Membrane</keyword>
<evidence type="ECO:0000259" key="2">
    <source>
        <dbReference type="Pfam" id="PF24583"/>
    </source>
</evidence>
<evidence type="ECO:0000313" key="4">
    <source>
        <dbReference type="Proteomes" id="UP001341281"/>
    </source>
</evidence>
<sequence length="249" mass="26410">MDMPPPAMQGRRASTVVERKLDELCACLDGALSSRKRGPDAESRLLAEIKAKTDFLRSLLAAEAECHGGAPPEHLAEAEARFAVLEATFRQWARRAAACAPKPVEEAEVVVGEPEEDEETDCSESTCSCTGSCQETAAAGNAVEASKEVASGAIADGSEAAETRGEAASGAVAKKREAMGTREEVMRDAIAKKREAVAETRRRTWQPRWWMQSAAWCGAAGVAIVVAIGLAVEFAAVAHHNVNVHVVPT</sequence>
<name>A0AAQ3U9N0_PASNO</name>
<dbReference type="AlphaFoldDB" id="A0AAQ3U9N0"/>
<proteinExistence type="predicted"/>
<organism evidence="3 4">
    <name type="scientific">Paspalum notatum var. saurae</name>
    <dbReference type="NCBI Taxonomy" id="547442"/>
    <lineage>
        <taxon>Eukaryota</taxon>
        <taxon>Viridiplantae</taxon>
        <taxon>Streptophyta</taxon>
        <taxon>Embryophyta</taxon>
        <taxon>Tracheophyta</taxon>
        <taxon>Spermatophyta</taxon>
        <taxon>Magnoliopsida</taxon>
        <taxon>Liliopsida</taxon>
        <taxon>Poales</taxon>
        <taxon>Poaceae</taxon>
        <taxon>PACMAD clade</taxon>
        <taxon>Panicoideae</taxon>
        <taxon>Andropogonodae</taxon>
        <taxon>Paspaleae</taxon>
        <taxon>Paspalinae</taxon>
        <taxon>Paspalum</taxon>
    </lineage>
</organism>
<evidence type="ECO:0000313" key="3">
    <source>
        <dbReference type="EMBL" id="WVZ86664.1"/>
    </source>
</evidence>
<reference evidence="3 4" key="1">
    <citation type="submission" date="2024-02" db="EMBL/GenBank/DDBJ databases">
        <title>High-quality chromosome-scale genome assembly of Pensacola bahiagrass (Paspalum notatum Flugge var. saurae).</title>
        <authorList>
            <person name="Vega J.M."/>
            <person name="Podio M."/>
            <person name="Orjuela J."/>
            <person name="Siena L.A."/>
            <person name="Pessino S.C."/>
            <person name="Combes M.C."/>
            <person name="Mariac C."/>
            <person name="Albertini E."/>
            <person name="Pupilli F."/>
            <person name="Ortiz J.P.A."/>
            <person name="Leblanc O."/>
        </authorList>
    </citation>
    <scope>NUCLEOTIDE SEQUENCE [LARGE SCALE GENOMIC DNA]</scope>
    <source>
        <strain evidence="3">R1</strain>
        <tissue evidence="3">Leaf</tissue>
    </source>
</reference>
<dbReference type="Pfam" id="PF24583">
    <property type="entry name" value="DUF7610"/>
    <property type="match status" value="1"/>
</dbReference>
<keyword evidence="1" id="KW-1133">Transmembrane helix</keyword>
<dbReference type="InterPro" id="IPR056029">
    <property type="entry name" value="DUF7610"/>
</dbReference>
<keyword evidence="1" id="KW-0812">Transmembrane</keyword>
<protein>
    <recommendedName>
        <fullName evidence="2">DUF7610 domain-containing protein</fullName>
    </recommendedName>
</protein>
<gene>
    <name evidence="3" type="ORF">U9M48_033414</name>
</gene>
<dbReference type="Proteomes" id="UP001341281">
    <property type="component" value="Chromosome 07"/>
</dbReference>
<evidence type="ECO:0000256" key="1">
    <source>
        <dbReference type="SAM" id="Phobius"/>
    </source>
</evidence>
<feature type="transmembrane region" description="Helical" evidence="1">
    <location>
        <begin position="209"/>
        <end position="232"/>
    </location>
</feature>
<accession>A0AAQ3U9N0</accession>
<dbReference type="EMBL" id="CP144751">
    <property type="protein sequence ID" value="WVZ86664.1"/>
    <property type="molecule type" value="Genomic_DNA"/>
</dbReference>
<keyword evidence="4" id="KW-1185">Reference proteome</keyword>
<feature type="domain" description="DUF7610" evidence="2">
    <location>
        <begin position="17"/>
        <end position="95"/>
    </location>
</feature>